<evidence type="ECO:0000259" key="3">
    <source>
        <dbReference type="Pfam" id="PF07593"/>
    </source>
</evidence>
<dbReference type="InterPro" id="IPR011519">
    <property type="entry name" value="UnbV_ASPIC"/>
</dbReference>
<evidence type="ECO:0000313" key="6">
    <source>
        <dbReference type="Proteomes" id="UP000615593"/>
    </source>
</evidence>
<reference evidence="6" key="1">
    <citation type="journal article" date="2019" name="Int. J. Syst. Evol. Microbiol.">
        <title>The Global Catalogue of Microorganisms (GCM) 10K type strain sequencing project: providing services to taxonomists for standard genome sequencing and annotation.</title>
        <authorList>
            <consortium name="The Broad Institute Genomics Platform"/>
            <consortium name="The Broad Institute Genome Sequencing Center for Infectious Disease"/>
            <person name="Wu L."/>
            <person name="Ma J."/>
        </authorList>
    </citation>
    <scope>NUCLEOTIDE SEQUENCE [LARGE SCALE GENOMIC DNA]</scope>
    <source>
        <strain evidence="6">KCTC 12708</strain>
    </source>
</reference>
<dbReference type="Pfam" id="PF13517">
    <property type="entry name" value="FG-GAP_3"/>
    <property type="match status" value="2"/>
</dbReference>
<dbReference type="PANTHER" id="PTHR16026">
    <property type="entry name" value="CARTILAGE ACIDIC PROTEIN 1"/>
    <property type="match status" value="1"/>
</dbReference>
<sequence>MKKITFLILCFLTLNFCLAQNTCEDAIEVDLGNHSYGTIDGDAAPINCAGVFTNGDHGEWYKFTPENDYHIQVSTDLASNTGGDSRFHIYEGSCENLVCIGGDDDSAPGPSLLSVFDFNVVQGVTYYIVFDNNWSSDGYDFEISEYVAPETLIDFNTVAITPSTSGNTLGVVDMNGDYLDDIISISSDNVNILEQTETNVFNERNITTSNAQYLASWSFAVADFDANGYNDLLYGAGNGVTFMKAADDGNSFTQISGSEYVFSQRSNFVDINKDGHLDAFVCHDIAPNVYYMNDGSGNLTYNQGGLGDSANGGNYGSIWIDYDNDGDSDLFIAKCRGGNNEIKINQLHRNNGDGTFTEVGEESGLADPVQAWSSAWADFDNDGFMDVFVGANALTDGSHKLMRNNGDGTFTDITLGSGIDNITSTGIENVACDFNNDGYVDIFGIGGKILINNGDLTFTDAEVNINNNPVGDLNNDGFLDIVSNNNIYYNQPNGNNWLKVALIGTESNRNGIGARIEVTSSLGTQIRDVKAGVGFRYMNSLNTHFGIGEDTEITKITVKWPSGIIDEIDYPSLNSTLVIEEGSFLSVNKTEYKNLSLYPNPAKNQIAINAAFGIDGESFEIYSITGQKQITGTLYQDQPISIEQLSTGIYFLRITVNGKSFQRKFVKE</sequence>
<dbReference type="InterPro" id="IPR013517">
    <property type="entry name" value="FG-GAP"/>
</dbReference>
<evidence type="ECO:0008006" key="7">
    <source>
        <dbReference type="Google" id="ProtNLM"/>
    </source>
</evidence>
<comment type="caution">
    <text evidence="5">The sequence shown here is derived from an EMBL/GenBank/DDBJ whole genome shotgun (WGS) entry which is preliminary data.</text>
</comment>
<dbReference type="PANTHER" id="PTHR16026:SF0">
    <property type="entry name" value="CARTILAGE ACIDIC PROTEIN 1"/>
    <property type="match status" value="1"/>
</dbReference>
<dbReference type="InterPro" id="IPR027039">
    <property type="entry name" value="Crtac1"/>
</dbReference>
<dbReference type="Pfam" id="PF18962">
    <property type="entry name" value="Por_Secre_tail"/>
    <property type="match status" value="1"/>
</dbReference>
<dbReference type="SUPFAM" id="SSF69318">
    <property type="entry name" value="Integrin alpha N-terminal domain"/>
    <property type="match status" value="2"/>
</dbReference>
<dbReference type="GeneID" id="94368283"/>
<evidence type="ECO:0000256" key="2">
    <source>
        <dbReference type="SAM" id="SignalP"/>
    </source>
</evidence>
<dbReference type="NCBIfam" id="TIGR04183">
    <property type="entry name" value="Por_Secre_tail"/>
    <property type="match status" value="1"/>
</dbReference>
<protein>
    <recommendedName>
        <fullName evidence="7">Por secretion system C-terminal sorting domain-containing protein</fullName>
    </recommendedName>
</protein>
<dbReference type="Gene3D" id="2.130.10.130">
    <property type="entry name" value="Integrin alpha, N-terminal"/>
    <property type="match status" value="1"/>
</dbReference>
<dbReference type="EMBL" id="BMWY01000001">
    <property type="protein sequence ID" value="GGZ47444.1"/>
    <property type="molecule type" value="Genomic_DNA"/>
</dbReference>
<feature type="chain" id="PRO_5045512281" description="Por secretion system C-terminal sorting domain-containing protein" evidence="2">
    <location>
        <begin position="20"/>
        <end position="668"/>
    </location>
</feature>
<dbReference type="Proteomes" id="UP000615593">
    <property type="component" value="Unassembled WGS sequence"/>
</dbReference>
<feature type="domain" description="ASPIC/UnbV" evidence="3">
    <location>
        <begin position="511"/>
        <end position="577"/>
    </location>
</feature>
<gene>
    <name evidence="5" type="ORF">GCM10008088_06280</name>
</gene>
<organism evidence="5 6">
    <name type="scientific">Mesonia mobilis</name>
    <dbReference type="NCBI Taxonomy" id="369791"/>
    <lineage>
        <taxon>Bacteria</taxon>
        <taxon>Pseudomonadati</taxon>
        <taxon>Bacteroidota</taxon>
        <taxon>Flavobacteriia</taxon>
        <taxon>Flavobacteriales</taxon>
        <taxon>Flavobacteriaceae</taxon>
        <taxon>Mesonia</taxon>
    </lineage>
</organism>
<dbReference type="InterPro" id="IPR028994">
    <property type="entry name" value="Integrin_alpha_N"/>
</dbReference>
<dbReference type="Pfam" id="PF07593">
    <property type="entry name" value="UnbV_ASPIC"/>
    <property type="match status" value="1"/>
</dbReference>
<feature type="signal peptide" evidence="2">
    <location>
        <begin position="1"/>
        <end position="19"/>
    </location>
</feature>
<evidence type="ECO:0000313" key="5">
    <source>
        <dbReference type="EMBL" id="GGZ47444.1"/>
    </source>
</evidence>
<evidence type="ECO:0000256" key="1">
    <source>
        <dbReference type="ARBA" id="ARBA00022729"/>
    </source>
</evidence>
<keyword evidence="1 2" id="KW-0732">Signal</keyword>
<accession>A0ABQ3BNN0</accession>
<proteinExistence type="predicted"/>
<dbReference type="InterPro" id="IPR026444">
    <property type="entry name" value="Secre_tail"/>
</dbReference>
<keyword evidence="6" id="KW-1185">Reference proteome</keyword>
<name>A0ABQ3BNN0_9FLAO</name>
<feature type="domain" description="Secretion system C-terminal sorting" evidence="4">
    <location>
        <begin position="597"/>
        <end position="666"/>
    </location>
</feature>
<evidence type="ECO:0000259" key="4">
    <source>
        <dbReference type="Pfam" id="PF18962"/>
    </source>
</evidence>
<dbReference type="RefSeq" id="WP_051191369.1">
    <property type="nucleotide sequence ID" value="NZ_BMWY01000001.1"/>
</dbReference>